<comment type="caution">
    <text evidence="3">The sequence shown here is derived from an EMBL/GenBank/DDBJ whole genome shotgun (WGS) entry which is preliminary data.</text>
</comment>
<dbReference type="PANTHER" id="PTHR43308:SF5">
    <property type="entry name" value="S-LAYER PROTEIN _ PEPTIDOGLYCAN ENDO-BETA-N-ACETYLGLUCOSAMINIDASE"/>
    <property type="match status" value="1"/>
</dbReference>
<accession>A0A7K3TAI8</accession>
<dbReference type="SUPFAM" id="SSF89260">
    <property type="entry name" value="Collagen-binding domain"/>
    <property type="match status" value="3"/>
</dbReference>
<dbReference type="Proteomes" id="UP000469943">
    <property type="component" value="Unassembled WGS sequence"/>
</dbReference>
<sequence length="735" mass="81486">MCVRWSGLCRSPRFRYVVFIRGEANVFRESIKLKAIVALFVYREIGEKIMQHDSGKNRSASPFGAGSLTRLWRAFVAVLATCAMMLVAVPAASANQGDDSADTAKPISTGQTVSGKILYGKDAGSDGDFDWYKFSVPSAGTISLTFSNQQGSSQKWEATLYDSNLKAFTSYTFGANAINHPDTAKIGVPAGTYWVSIDSSHWDFDSSYAGGLEYHFRVNYTKTSNWETEWNNEAEHADPISTGQTVSGTILYSRDIGGDGDFDWYKFSVPSAGAINLTFSNQQASHGQWTATLYDPNLQEFASYTFGANAVNHPDTAKIGVSAGTYWVRVDSNSYDWYDSYAGGLEYHFRVNYTKTSDWETEWNNDFDTADPISVNKPINGVLMNGDDVDWYKFSTSSADTFRIQFANQQKAEGEWYVSVKDKDLNEVYGEKFSAAGTSHSGKTVTLPRGVHYVTVDGKDDVTGLRYTLTANWGKPRFTVRFDSNGGSGVASQTVVQGAKAKRPANPTHSGKVFAGWYTAKSGGAKVDFNRAVNGNVTYYAHWNDPPFSRFWDVTRDTPHGEDINWLVGQKITTGYKDGSFRGGRSVVRQDMAAFLYRLAGSPSFNENKARNPFVDVNRNTPHYKEILWLASTGISTGWNTPHGKEFRGMRPVVRQDMAAFLKRFADYRKAKPKLGNAVNFRDVNGSTPHAADIAWLARTGVTTGWKDGTFRGMNAVVRQDMAAFLHRMKANVVK</sequence>
<dbReference type="InterPro" id="IPR051465">
    <property type="entry name" value="Cell_Envelope_Struct_Comp"/>
</dbReference>
<dbReference type="OrthoDB" id="9763188at2"/>
<evidence type="ECO:0000259" key="2">
    <source>
        <dbReference type="PROSITE" id="PS51272"/>
    </source>
</evidence>
<dbReference type="EMBL" id="WHZX01000002">
    <property type="protein sequence ID" value="NEG71492.1"/>
    <property type="molecule type" value="Genomic_DNA"/>
</dbReference>
<organism evidence="3 4">
    <name type="scientific">Bifidobacterium ramosum</name>
    <dbReference type="NCBI Taxonomy" id="1798158"/>
    <lineage>
        <taxon>Bacteria</taxon>
        <taxon>Bacillati</taxon>
        <taxon>Actinomycetota</taxon>
        <taxon>Actinomycetes</taxon>
        <taxon>Bifidobacteriales</taxon>
        <taxon>Bifidobacteriaceae</taxon>
        <taxon>Bifidobacterium</taxon>
    </lineage>
</organism>
<dbReference type="PROSITE" id="PS51272">
    <property type="entry name" value="SLH"/>
    <property type="match status" value="3"/>
</dbReference>
<dbReference type="Gene3D" id="2.60.40.4270">
    <property type="entry name" value="Listeria-Bacteroides repeat domain"/>
    <property type="match status" value="1"/>
</dbReference>
<evidence type="ECO:0000313" key="4">
    <source>
        <dbReference type="Proteomes" id="UP000469943"/>
    </source>
</evidence>
<dbReference type="InterPro" id="IPR001119">
    <property type="entry name" value="SLH_dom"/>
</dbReference>
<dbReference type="Pfam" id="PF09479">
    <property type="entry name" value="Flg_new"/>
    <property type="match status" value="1"/>
</dbReference>
<dbReference type="NCBIfam" id="TIGR02543">
    <property type="entry name" value="List_Bact_rpt"/>
    <property type="match status" value="1"/>
</dbReference>
<dbReference type="InterPro" id="IPR013378">
    <property type="entry name" value="InlB-like_B-rpt"/>
</dbReference>
<dbReference type="GO" id="GO:0030313">
    <property type="term" value="C:cell envelope"/>
    <property type="evidence" value="ECO:0007669"/>
    <property type="project" value="UniProtKB-SubCell"/>
</dbReference>
<comment type="subcellular location">
    <subcellularLocation>
        <location evidence="1">Cell envelope</location>
    </subcellularLocation>
</comment>
<name>A0A7K3TAI8_9BIFI</name>
<reference evidence="3 4" key="1">
    <citation type="submission" date="2019-10" db="EMBL/GenBank/DDBJ databases">
        <title>Bifidobacterium from non-human primates.</title>
        <authorList>
            <person name="Modesto M."/>
        </authorList>
    </citation>
    <scope>NUCLEOTIDE SEQUENCE [LARGE SCALE GENOMIC DNA]</scope>
    <source>
        <strain evidence="3 4">TREM</strain>
    </source>
</reference>
<dbReference type="Gene3D" id="2.60.120.380">
    <property type="match status" value="3"/>
</dbReference>
<dbReference type="InterPro" id="IPR042229">
    <property type="entry name" value="Listeria/Bacterioides_rpt_sf"/>
</dbReference>
<evidence type="ECO:0000313" key="3">
    <source>
        <dbReference type="EMBL" id="NEG71492.1"/>
    </source>
</evidence>
<feature type="domain" description="SLH" evidence="2">
    <location>
        <begin position="547"/>
        <end position="610"/>
    </location>
</feature>
<protein>
    <recommendedName>
        <fullName evidence="2">SLH domain-containing protein</fullName>
    </recommendedName>
</protein>
<dbReference type="AlphaFoldDB" id="A0A7K3TAI8"/>
<feature type="domain" description="SLH" evidence="2">
    <location>
        <begin position="611"/>
        <end position="676"/>
    </location>
</feature>
<dbReference type="PANTHER" id="PTHR43308">
    <property type="entry name" value="OUTER MEMBRANE PROTEIN ALPHA-RELATED"/>
    <property type="match status" value="1"/>
</dbReference>
<gene>
    <name evidence="3" type="ORF">GFD24_04515</name>
</gene>
<feature type="domain" description="SLH" evidence="2">
    <location>
        <begin position="677"/>
        <end position="735"/>
    </location>
</feature>
<evidence type="ECO:0000256" key="1">
    <source>
        <dbReference type="ARBA" id="ARBA00004196"/>
    </source>
</evidence>
<proteinExistence type="predicted"/>
<dbReference type="Pfam" id="PF00395">
    <property type="entry name" value="SLH"/>
    <property type="match status" value="2"/>
</dbReference>